<dbReference type="WBParaSite" id="EgrG_000323900">
    <property type="protein sequence ID" value="EgrG_000323900"/>
    <property type="gene ID" value="EgrG_000323900"/>
</dbReference>
<reference evidence="3" key="3">
    <citation type="submission" date="2020-10" db="UniProtKB">
        <authorList>
            <consortium name="WormBaseParasite"/>
        </authorList>
    </citation>
    <scope>IDENTIFICATION</scope>
</reference>
<evidence type="ECO:0000313" key="1">
    <source>
        <dbReference type="EMBL" id="CDS24814.1"/>
    </source>
</evidence>
<dbReference type="EMBL" id="LK028623">
    <property type="protein sequence ID" value="CDS24814.1"/>
    <property type="molecule type" value="Genomic_DNA"/>
</dbReference>
<dbReference type="Proteomes" id="UP000492820">
    <property type="component" value="Unassembled WGS sequence"/>
</dbReference>
<evidence type="ECO:0000313" key="3">
    <source>
        <dbReference type="WBParaSite" id="EgrG_000323900"/>
    </source>
</evidence>
<gene>
    <name evidence="1" type="ORF">EgrG_000323900</name>
</gene>
<evidence type="ECO:0000313" key="2">
    <source>
        <dbReference type="Proteomes" id="UP000492820"/>
    </source>
</evidence>
<reference evidence="1 2" key="1">
    <citation type="journal article" date="2013" name="Nature">
        <title>The genomes of four tapeworm species reveal adaptations to parasitism.</title>
        <authorList>
            <person name="Tsai I.J."/>
            <person name="Zarowiecki M."/>
            <person name="Holroyd N."/>
            <person name="Garciarrubio A."/>
            <person name="Sanchez-Flores A."/>
            <person name="Brooks K.L."/>
            <person name="Tracey A."/>
            <person name="Bobes R.J."/>
            <person name="Fragoso G."/>
            <person name="Sciutto E."/>
            <person name="Aslett M."/>
            <person name="Beasley H."/>
            <person name="Bennett H.M."/>
            <person name="Cai J."/>
            <person name="Camicia F."/>
            <person name="Clark R."/>
            <person name="Cucher M."/>
            <person name="De Silva N."/>
            <person name="Day T.A."/>
            <person name="Deplazes P."/>
            <person name="Estrada K."/>
            <person name="Fernandez C."/>
            <person name="Holland P.W."/>
            <person name="Hou J."/>
            <person name="Hu S."/>
            <person name="Huckvale T."/>
            <person name="Hung S.S."/>
            <person name="Kamenetzky L."/>
            <person name="Keane J.A."/>
            <person name="Kiss F."/>
            <person name="Koziol U."/>
            <person name="Lambert O."/>
            <person name="Liu K."/>
            <person name="Luo X."/>
            <person name="Luo Y."/>
            <person name="Macchiaroli N."/>
            <person name="Nichol S."/>
            <person name="Paps J."/>
            <person name="Parkinson J."/>
            <person name="Pouchkina-Stantcheva N."/>
            <person name="Riddiford N."/>
            <person name="Rosenzvit M."/>
            <person name="Salinas G."/>
            <person name="Wasmuth J.D."/>
            <person name="Zamanian M."/>
            <person name="Zheng Y."/>
            <person name="Cai X."/>
            <person name="Soberon X."/>
            <person name="Olson P.D."/>
            <person name="Laclette J.P."/>
            <person name="Brehm K."/>
            <person name="Berriman M."/>
            <person name="Garciarrubio A."/>
            <person name="Bobes R.J."/>
            <person name="Fragoso G."/>
            <person name="Sanchez-Flores A."/>
            <person name="Estrada K."/>
            <person name="Cevallos M.A."/>
            <person name="Morett E."/>
            <person name="Gonzalez V."/>
            <person name="Portillo T."/>
            <person name="Ochoa-Leyva A."/>
            <person name="Jose M.V."/>
            <person name="Sciutto E."/>
            <person name="Landa A."/>
            <person name="Jimenez L."/>
            <person name="Valdes V."/>
            <person name="Carrero J.C."/>
            <person name="Larralde C."/>
            <person name="Morales-Montor J."/>
            <person name="Limon-Lason J."/>
            <person name="Soberon X."/>
            <person name="Laclette J.P."/>
        </authorList>
    </citation>
    <scope>NUCLEOTIDE SEQUENCE [LARGE SCALE GENOMIC DNA]</scope>
</reference>
<proteinExistence type="predicted"/>
<protein>
    <submittedName>
        <fullName evidence="3">DUF72 domain-containing protein</fullName>
    </submittedName>
</protein>
<organism evidence="1">
    <name type="scientific">Echinococcus granulosus</name>
    <name type="common">Hydatid tapeworm</name>
    <dbReference type="NCBI Taxonomy" id="6210"/>
    <lineage>
        <taxon>Eukaryota</taxon>
        <taxon>Metazoa</taxon>
        <taxon>Spiralia</taxon>
        <taxon>Lophotrochozoa</taxon>
        <taxon>Platyhelminthes</taxon>
        <taxon>Cestoda</taxon>
        <taxon>Eucestoda</taxon>
        <taxon>Cyclophyllidea</taxon>
        <taxon>Taeniidae</taxon>
        <taxon>Echinococcus</taxon>
        <taxon>Echinococcus granulosus group</taxon>
    </lineage>
</organism>
<name>A0A068X4A4_ECHGR</name>
<dbReference type="AlphaFoldDB" id="A0A068X4A4"/>
<reference evidence="1" key="2">
    <citation type="submission" date="2014-06" db="EMBL/GenBank/DDBJ databases">
        <authorList>
            <person name="Aslett M."/>
        </authorList>
    </citation>
    <scope>NUCLEOTIDE SEQUENCE</scope>
</reference>
<sequence length="80" mass="8704">MPVVQIPSLCRIYLLPECYSLIRLQGSLGTPQYVLAKTNRSAWGLLMWSEGQTTQGIYNGGVLSGPPSVLSHLKAALEDD</sequence>
<accession>A0A068X4A4</accession>